<dbReference type="EMBL" id="JBEVYD010000003">
    <property type="protein sequence ID" value="KAL3234505.1"/>
    <property type="molecule type" value="Genomic_DNA"/>
</dbReference>
<keyword evidence="4" id="KW-1185">Reference proteome</keyword>
<proteinExistence type="predicted"/>
<dbReference type="PANTHER" id="PTHR11188:SF76">
    <property type="entry name" value="PROTEIN LDB19"/>
    <property type="match status" value="1"/>
</dbReference>
<accession>A0ABR4NZ94</accession>
<feature type="compositionally biased region" description="Polar residues" evidence="1">
    <location>
        <begin position="409"/>
        <end position="419"/>
    </location>
</feature>
<feature type="region of interest" description="Disordered" evidence="1">
    <location>
        <begin position="617"/>
        <end position="652"/>
    </location>
</feature>
<evidence type="ECO:0000313" key="4">
    <source>
        <dbReference type="Proteomes" id="UP001623330"/>
    </source>
</evidence>
<comment type="caution">
    <text evidence="3">The sequence shown here is derived from an EMBL/GenBank/DDBJ whole genome shotgun (WGS) entry which is preliminary data.</text>
</comment>
<protein>
    <submittedName>
        <fullName evidence="3">Protein LDB19</fullName>
    </submittedName>
</protein>
<sequence length="802" mass="88466">MLGFQKLTGVRSIESDEAPRTFGSPVKLRRGSNSTNKVKAKLEDISGKPSSKLPIDLELNVQSPPCVLYGSATDSTGSLICGQFVLKIKDPFKDRFVYSVNDSSDVRSPPQQQQQLQQQQQQQQNNGYDNISITTVQLRFVQKVTYSKPFIPDASVSASSTALQLPAAAANNIINCKNCHVKYTSLKTWDIQKNKKNIKIGRHEFPFSYLIPGSVPSTSALGLNANSKIQYELIGTVTYIDPINAVKHFQVKINMPVPVTRSIHRGPDKNSLRVFPPTQLTAAAVLPNVVYPKSTFPLEMKLEGISSPSTGKGSDKRWRMRKLAWRVEETTRVKTNVCSQHKEDLHKLEKQVKFKEEERSKKPPLPIKRYGDIGPQIRIALSSPSNMSLSAHRNARNAPQPLSTVADGTPNSATLSSGEDQAGNIDTEETESADQFVHPSDDAMRQELLQQQQRQRELQLKQELKNSSSLFSEEIRIISKGEMKNGWKTDFDAGNGKIELVTDIDLLNSNSGVSNPIMHTSTTYPYKEKPNQPPITIACDIQDPNLGIYVSHTLAVEIVVAEEALQYSNGQPLNSSSRRSSLADTSGGNAESQSSTQVDEEGNDMDQRILELSPMFANRSSQRAKPVEYNDLAPQTSKSSIGSGNGTGRIGSVSATPRIVSVPTGAARVLRMQFRINVTERSGLGISWDEEVPPMYHDIKLLSPPSYDDAINGLQEPKNIIYEEQESGRSSPVTPIIAIPPLAHHNDHRNSLTAVQSPQLENIISIQGAVPFTRGYTLTPHNTTDVRLRGLSEALDTDRITQ</sequence>
<dbReference type="InterPro" id="IPR024391">
    <property type="entry name" value="LDB19_N"/>
</dbReference>
<dbReference type="PANTHER" id="PTHR11188">
    <property type="entry name" value="ARRESTIN DOMAIN CONTAINING PROTEIN"/>
    <property type="match status" value="1"/>
</dbReference>
<feature type="compositionally biased region" description="Polar residues" evidence="1">
    <location>
        <begin position="633"/>
        <end position="642"/>
    </location>
</feature>
<feature type="domain" description="LDB19 N-terminal" evidence="2">
    <location>
        <begin position="136"/>
        <end position="345"/>
    </location>
</feature>
<feature type="compositionally biased region" description="Low complexity" evidence="1">
    <location>
        <begin position="111"/>
        <end position="124"/>
    </location>
</feature>
<evidence type="ECO:0000256" key="1">
    <source>
        <dbReference type="SAM" id="MobiDB-lite"/>
    </source>
</evidence>
<dbReference type="InterPro" id="IPR050357">
    <property type="entry name" value="Arrestin_domain-protein"/>
</dbReference>
<evidence type="ECO:0000259" key="2">
    <source>
        <dbReference type="Pfam" id="PF13002"/>
    </source>
</evidence>
<dbReference type="Pfam" id="PF13002">
    <property type="entry name" value="LDB19"/>
    <property type="match status" value="1"/>
</dbReference>
<evidence type="ECO:0000313" key="3">
    <source>
        <dbReference type="EMBL" id="KAL3234505.1"/>
    </source>
</evidence>
<feature type="region of interest" description="Disordered" evidence="1">
    <location>
        <begin position="18"/>
        <end position="38"/>
    </location>
</feature>
<feature type="region of interest" description="Disordered" evidence="1">
    <location>
        <begin position="570"/>
        <end position="602"/>
    </location>
</feature>
<reference evidence="3 4" key="1">
    <citation type="submission" date="2024-05" db="EMBL/GenBank/DDBJ databases">
        <title>Long read based assembly of the Candida bracarensis genome reveals expanded adhesin content.</title>
        <authorList>
            <person name="Marcet-Houben M."/>
            <person name="Ksiezopolska E."/>
            <person name="Gabaldon T."/>
        </authorList>
    </citation>
    <scope>NUCLEOTIDE SEQUENCE [LARGE SCALE GENOMIC DNA]</scope>
    <source>
        <strain evidence="3 4">CBM6</strain>
    </source>
</reference>
<dbReference type="Proteomes" id="UP001623330">
    <property type="component" value="Unassembled WGS sequence"/>
</dbReference>
<gene>
    <name evidence="3" type="ORF">RNJ44_03267</name>
</gene>
<feature type="region of interest" description="Disordered" evidence="1">
    <location>
        <begin position="101"/>
        <end position="125"/>
    </location>
</feature>
<name>A0ABR4NZ94_9SACH</name>
<feature type="compositionally biased region" description="Polar residues" evidence="1">
    <location>
        <begin position="582"/>
        <end position="597"/>
    </location>
</feature>
<organism evidence="3 4">
    <name type="scientific">Nakaseomyces bracarensis</name>
    <dbReference type="NCBI Taxonomy" id="273131"/>
    <lineage>
        <taxon>Eukaryota</taxon>
        <taxon>Fungi</taxon>
        <taxon>Dikarya</taxon>
        <taxon>Ascomycota</taxon>
        <taxon>Saccharomycotina</taxon>
        <taxon>Saccharomycetes</taxon>
        <taxon>Saccharomycetales</taxon>
        <taxon>Saccharomycetaceae</taxon>
        <taxon>Nakaseomyces</taxon>
    </lineage>
</organism>
<feature type="region of interest" description="Disordered" evidence="1">
    <location>
        <begin position="386"/>
        <end position="434"/>
    </location>
</feature>